<organism evidence="2 3">
    <name type="scientific">Sphaeroforma arctica JP610</name>
    <dbReference type="NCBI Taxonomy" id="667725"/>
    <lineage>
        <taxon>Eukaryota</taxon>
        <taxon>Ichthyosporea</taxon>
        <taxon>Ichthyophonida</taxon>
        <taxon>Sphaeroforma</taxon>
    </lineage>
</organism>
<feature type="non-terminal residue" evidence="2">
    <location>
        <position position="1"/>
    </location>
</feature>
<evidence type="ECO:0000313" key="3">
    <source>
        <dbReference type="Proteomes" id="UP000054560"/>
    </source>
</evidence>
<dbReference type="EMBL" id="KQ243155">
    <property type="protein sequence ID" value="KNC76316.1"/>
    <property type="molecule type" value="Genomic_DNA"/>
</dbReference>
<name>A0A0L0FIK6_9EUKA</name>
<accession>A0A0L0FIK6</accession>
<feature type="region of interest" description="Disordered" evidence="1">
    <location>
        <begin position="1"/>
        <end position="41"/>
    </location>
</feature>
<dbReference type="AlphaFoldDB" id="A0A0L0FIK6"/>
<dbReference type="Proteomes" id="UP000054560">
    <property type="component" value="Unassembled WGS sequence"/>
</dbReference>
<evidence type="ECO:0000313" key="2">
    <source>
        <dbReference type="EMBL" id="KNC76316.1"/>
    </source>
</evidence>
<dbReference type="GeneID" id="25911680"/>
<protein>
    <submittedName>
        <fullName evidence="2">Uncharacterized protein</fullName>
    </submittedName>
</protein>
<keyword evidence="3" id="KW-1185">Reference proteome</keyword>
<proteinExistence type="predicted"/>
<gene>
    <name evidence="2" type="ORF">SARC_11176</name>
</gene>
<evidence type="ECO:0000256" key="1">
    <source>
        <dbReference type="SAM" id="MobiDB-lite"/>
    </source>
</evidence>
<feature type="compositionally biased region" description="Basic and acidic residues" evidence="1">
    <location>
        <begin position="19"/>
        <end position="31"/>
    </location>
</feature>
<sequence>RYRTNSEAGCEETPSPNIREPRTPRGRHSVDDDCPIDDLHPQNQRLGIRRHIDLWD</sequence>
<dbReference type="RefSeq" id="XP_014150218.1">
    <property type="nucleotide sequence ID" value="XM_014294743.1"/>
</dbReference>
<reference evidence="2 3" key="1">
    <citation type="submission" date="2011-02" db="EMBL/GenBank/DDBJ databases">
        <title>The Genome Sequence of Sphaeroforma arctica JP610.</title>
        <authorList>
            <consortium name="The Broad Institute Genome Sequencing Platform"/>
            <person name="Russ C."/>
            <person name="Cuomo C."/>
            <person name="Young S.K."/>
            <person name="Zeng Q."/>
            <person name="Gargeya S."/>
            <person name="Alvarado L."/>
            <person name="Berlin A."/>
            <person name="Chapman S.B."/>
            <person name="Chen Z."/>
            <person name="Freedman E."/>
            <person name="Gellesch M."/>
            <person name="Goldberg J."/>
            <person name="Griggs A."/>
            <person name="Gujja S."/>
            <person name="Heilman E."/>
            <person name="Heiman D."/>
            <person name="Howarth C."/>
            <person name="Mehta T."/>
            <person name="Neiman D."/>
            <person name="Pearson M."/>
            <person name="Roberts A."/>
            <person name="Saif S."/>
            <person name="Shea T."/>
            <person name="Shenoy N."/>
            <person name="Sisk P."/>
            <person name="Stolte C."/>
            <person name="Sykes S."/>
            <person name="White J."/>
            <person name="Yandava C."/>
            <person name="Burger G."/>
            <person name="Gray M.W."/>
            <person name="Holland P.W.H."/>
            <person name="King N."/>
            <person name="Lang F.B.F."/>
            <person name="Roger A.J."/>
            <person name="Ruiz-Trillo I."/>
            <person name="Haas B."/>
            <person name="Nusbaum C."/>
            <person name="Birren B."/>
        </authorList>
    </citation>
    <scope>NUCLEOTIDE SEQUENCE [LARGE SCALE GENOMIC DNA]</scope>
    <source>
        <strain evidence="2 3">JP610</strain>
    </source>
</reference>